<proteinExistence type="predicted"/>
<comment type="caution">
    <text evidence="5">The sequence shown here is derived from an EMBL/GenBank/DDBJ whole genome shotgun (WGS) entry which is preliminary data.</text>
</comment>
<dbReference type="Gene3D" id="3.40.50.150">
    <property type="entry name" value="Vaccinia Virus protein VP39"/>
    <property type="match status" value="1"/>
</dbReference>
<keyword evidence="4" id="KW-0949">S-adenosyl-L-methionine</keyword>
<keyword evidence="6" id="KW-1185">Reference proteome</keyword>
<evidence type="ECO:0000256" key="4">
    <source>
        <dbReference type="ARBA" id="ARBA00022691"/>
    </source>
</evidence>
<dbReference type="PANTHER" id="PTHR43464">
    <property type="entry name" value="METHYLTRANSFERASE"/>
    <property type="match status" value="1"/>
</dbReference>
<evidence type="ECO:0000256" key="3">
    <source>
        <dbReference type="ARBA" id="ARBA00022688"/>
    </source>
</evidence>
<keyword evidence="2" id="KW-0808">Transferase</keyword>
<organism evidence="5 6">
    <name type="scientific">Pararge aegeria aegeria</name>
    <dbReference type="NCBI Taxonomy" id="348720"/>
    <lineage>
        <taxon>Eukaryota</taxon>
        <taxon>Metazoa</taxon>
        <taxon>Ecdysozoa</taxon>
        <taxon>Arthropoda</taxon>
        <taxon>Hexapoda</taxon>
        <taxon>Insecta</taxon>
        <taxon>Pterygota</taxon>
        <taxon>Neoptera</taxon>
        <taxon>Endopterygota</taxon>
        <taxon>Lepidoptera</taxon>
        <taxon>Glossata</taxon>
        <taxon>Ditrysia</taxon>
        <taxon>Papilionoidea</taxon>
        <taxon>Nymphalidae</taxon>
        <taxon>Satyrinae</taxon>
        <taxon>Satyrini</taxon>
        <taxon>Parargina</taxon>
        <taxon>Pararge</taxon>
    </lineage>
</organism>
<dbReference type="Proteomes" id="UP000838756">
    <property type="component" value="Unassembled WGS sequence"/>
</dbReference>
<name>A0A8S4RC03_9NEOP</name>
<evidence type="ECO:0000313" key="6">
    <source>
        <dbReference type="Proteomes" id="UP000838756"/>
    </source>
</evidence>
<dbReference type="PANTHER" id="PTHR43464:SF19">
    <property type="entry name" value="UBIQUINONE BIOSYNTHESIS O-METHYLTRANSFERASE, MITOCHONDRIAL"/>
    <property type="match status" value="1"/>
</dbReference>
<dbReference type="GO" id="GO:0010420">
    <property type="term" value="F:polyprenyldihydroxybenzoate methyltransferase activity"/>
    <property type="evidence" value="ECO:0007669"/>
    <property type="project" value="InterPro"/>
</dbReference>
<dbReference type="AlphaFoldDB" id="A0A8S4RC03"/>
<dbReference type="GO" id="GO:0005739">
    <property type="term" value="C:mitochondrion"/>
    <property type="evidence" value="ECO:0007669"/>
    <property type="project" value="TreeGrafter"/>
</dbReference>
<dbReference type="InterPro" id="IPR010233">
    <property type="entry name" value="UbiG_MeTrfase"/>
</dbReference>
<evidence type="ECO:0000256" key="2">
    <source>
        <dbReference type="ARBA" id="ARBA00022679"/>
    </source>
</evidence>
<dbReference type="GO" id="GO:0032259">
    <property type="term" value="P:methylation"/>
    <property type="evidence" value="ECO:0007669"/>
    <property type="project" value="UniProtKB-KW"/>
</dbReference>
<evidence type="ECO:0000313" key="5">
    <source>
        <dbReference type="EMBL" id="CAH2234770.1"/>
    </source>
</evidence>
<dbReference type="OrthoDB" id="3265906at2759"/>
<sequence length="313" mass="36299">MATKLFCDLHSVKAILFRRFSPITHFSNNININCRRDAHSTIDPKDIFQANPKIIKTFWDPEGIFKALHTFNYLRVPYIRDSLIEIAPGEKFSTCLKGKKILDVGCGPGLLSEGLAKLGAEVTGIDANRELIEMAKNHGYKNKRLANNLPNYIWTTIDKNTRTDKVDLYGTFFIICFPYIQNLFQDHSNTYADNYDAIVVSEVIEHVAEKELFVESCVRATKPGGKLFFTTPSRTRFAQFFIIFTFENILRNYPKGAHQYEKFMRPSELQFMLEMNDCFVESIKGYFYYPWGNNWEWTKNKMFSFAIEAIKST</sequence>
<keyword evidence="3" id="KW-0831">Ubiquinone biosynthesis</keyword>
<dbReference type="SUPFAM" id="SSF53335">
    <property type="entry name" value="S-adenosyl-L-methionine-dependent methyltransferases"/>
    <property type="match status" value="1"/>
</dbReference>
<accession>A0A8S4RC03</accession>
<reference evidence="5" key="1">
    <citation type="submission" date="2022-03" db="EMBL/GenBank/DDBJ databases">
        <authorList>
            <person name="Lindestad O."/>
        </authorList>
    </citation>
    <scope>NUCLEOTIDE SEQUENCE</scope>
</reference>
<dbReference type="GO" id="GO:0061542">
    <property type="term" value="F:3-demethylubiquinol 3-O-methyltransferase activity"/>
    <property type="evidence" value="ECO:0007669"/>
    <property type="project" value="InterPro"/>
</dbReference>
<evidence type="ECO:0000256" key="1">
    <source>
        <dbReference type="ARBA" id="ARBA00022603"/>
    </source>
</evidence>
<dbReference type="NCBIfam" id="TIGR01983">
    <property type="entry name" value="UbiG"/>
    <property type="match status" value="1"/>
</dbReference>
<keyword evidence="1" id="KW-0489">Methyltransferase</keyword>
<dbReference type="EMBL" id="CAKXAJ010025083">
    <property type="protein sequence ID" value="CAH2234770.1"/>
    <property type="molecule type" value="Genomic_DNA"/>
</dbReference>
<protein>
    <submittedName>
        <fullName evidence="5">Jg25982 protein</fullName>
    </submittedName>
</protein>
<dbReference type="Pfam" id="PF13489">
    <property type="entry name" value="Methyltransf_23"/>
    <property type="match status" value="1"/>
</dbReference>
<dbReference type="InterPro" id="IPR029063">
    <property type="entry name" value="SAM-dependent_MTases_sf"/>
</dbReference>
<gene>
    <name evidence="5" type="primary">jg25982</name>
    <name evidence="5" type="ORF">PAEG_LOCUS12518</name>
</gene>
<dbReference type="CDD" id="cd02440">
    <property type="entry name" value="AdoMet_MTases"/>
    <property type="match status" value="1"/>
</dbReference>